<keyword evidence="3" id="KW-1185">Reference proteome</keyword>
<accession>A0A085M3S2</accession>
<dbReference type="EMBL" id="KL367519">
    <property type="protein sequence ID" value="KFD67006.1"/>
    <property type="molecule type" value="Genomic_DNA"/>
</dbReference>
<dbReference type="EMBL" id="KL363234">
    <property type="protein sequence ID" value="KFD51868.1"/>
    <property type="molecule type" value="Genomic_DNA"/>
</dbReference>
<evidence type="ECO:0000313" key="2">
    <source>
        <dbReference type="EMBL" id="KFD67006.1"/>
    </source>
</evidence>
<evidence type="ECO:0000313" key="1">
    <source>
        <dbReference type="EMBL" id="KFD51868.1"/>
    </source>
</evidence>
<feature type="non-terminal residue" evidence="1">
    <location>
        <position position="9"/>
    </location>
</feature>
<dbReference type="Proteomes" id="UP000030764">
    <property type="component" value="Unassembled WGS sequence"/>
</dbReference>
<name>A0A085M3S2_9BILA</name>
<sequence length="9" mass="956">ADEKIPGNL</sequence>
<protein>
    <submittedName>
        <fullName evidence="1">Uncharacterized protein</fullName>
    </submittedName>
</protein>
<reference evidence="1 3" key="1">
    <citation type="journal article" date="2014" name="Nat. Genet.">
        <title>Genome and transcriptome of the porcine whipworm Trichuris suis.</title>
        <authorList>
            <person name="Jex A.R."/>
            <person name="Nejsum P."/>
            <person name="Schwarz E.M."/>
            <person name="Hu L."/>
            <person name="Young N.D."/>
            <person name="Hall R.S."/>
            <person name="Korhonen P.K."/>
            <person name="Liao S."/>
            <person name="Thamsborg S."/>
            <person name="Xia J."/>
            <person name="Xu P."/>
            <person name="Wang S."/>
            <person name="Scheerlinck J.P."/>
            <person name="Hofmann A."/>
            <person name="Sternberg P.W."/>
            <person name="Wang J."/>
            <person name="Gasser R.B."/>
        </authorList>
    </citation>
    <scope>NUCLEOTIDE SEQUENCE [LARGE SCALE GENOMIC DNA]</scope>
    <source>
        <strain evidence="2">DCEP-RM93F</strain>
        <strain evidence="1">DCEP-RM93M</strain>
    </source>
</reference>
<gene>
    <name evidence="1" type="ORF">M513_07197</name>
    <name evidence="2" type="ORF">M514_20872</name>
</gene>
<proteinExistence type="predicted"/>
<feature type="non-terminal residue" evidence="1">
    <location>
        <position position="1"/>
    </location>
</feature>
<dbReference type="Proteomes" id="UP000030758">
    <property type="component" value="Unassembled WGS sequence"/>
</dbReference>
<evidence type="ECO:0000313" key="3">
    <source>
        <dbReference type="Proteomes" id="UP000030764"/>
    </source>
</evidence>
<organism evidence="1 3">
    <name type="scientific">Trichuris suis</name>
    <name type="common">pig whipworm</name>
    <dbReference type="NCBI Taxonomy" id="68888"/>
    <lineage>
        <taxon>Eukaryota</taxon>
        <taxon>Metazoa</taxon>
        <taxon>Ecdysozoa</taxon>
        <taxon>Nematoda</taxon>
        <taxon>Enoplea</taxon>
        <taxon>Dorylaimia</taxon>
        <taxon>Trichinellida</taxon>
        <taxon>Trichuridae</taxon>
        <taxon>Trichuris</taxon>
    </lineage>
</organism>